<name>A0A8S5MFN8_9CAUD</name>
<sequence length="152" mass="16419">MYADFDTYVKRYGDDLSPFCDESTATRYLRAASREIDRFTFDRFGGTLPESTIDAEKLQDCACELAECLYRIDQARDSAAETADVGGVKTAGPVASVSSGSESITYKAADSCYTTAAKTTAARDALVFDLLRRWLSGVAVDGVLVLYAGVTC</sequence>
<dbReference type="EMBL" id="BK014893">
    <property type="protein sequence ID" value="DAD81008.1"/>
    <property type="molecule type" value="Genomic_DNA"/>
</dbReference>
<reference evidence="1" key="1">
    <citation type="journal article" date="2021" name="Proc. Natl. Acad. Sci. U.S.A.">
        <title>A Catalog of Tens of Thousands of Viruses from Human Metagenomes Reveals Hidden Associations with Chronic Diseases.</title>
        <authorList>
            <person name="Tisza M.J."/>
            <person name="Buck C.B."/>
        </authorList>
    </citation>
    <scope>NUCLEOTIDE SEQUENCE</scope>
    <source>
        <strain evidence="1">CtGFb30</strain>
    </source>
</reference>
<accession>A0A8S5MFN8</accession>
<organism evidence="1">
    <name type="scientific">Siphoviridae sp. ctGFb30</name>
    <dbReference type="NCBI Taxonomy" id="2826219"/>
    <lineage>
        <taxon>Viruses</taxon>
        <taxon>Duplodnaviria</taxon>
        <taxon>Heunggongvirae</taxon>
        <taxon>Uroviricota</taxon>
        <taxon>Caudoviricetes</taxon>
    </lineage>
</organism>
<evidence type="ECO:0000313" key="1">
    <source>
        <dbReference type="EMBL" id="DAD81008.1"/>
    </source>
</evidence>
<proteinExistence type="predicted"/>
<protein>
    <submittedName>
        <fullName evidence="1">Head Tail Connector Protein</fullName>
    </submittedName>
</protein>